<dbReference type="Proteomes" id="UP000015106">
    <property type="component" value="Unassembled WGS sequence"/>
</dbReference>
<name>A0A8R7VCA1_TRIUA</name>
<protein>
    <submittedName>
        <fullName evidence="1">Uncharacterized protein</fullName>
    </submittedName>
</protein>
<dbReference type="Gramene" id="TuG1812S0001184700.01.T01">
    <property type="protein sequence ID" value="TuG1812S0001184700.01.T01.s_cds23886"/>
    <property type="gene ID" value="TuG1812S0001184700.01"/>
</dbReference>
<dbReference type="AlphaFoldDB" id="A0A8R7VCA1"/>
<dbReference type="EnsemblPlants" id="TuG1812S0001184700.01.T01">
    <property type="protein sequence ID" value="TuG1812S0001184700.01.T01.s_cds23886"/>
    <property type="gene ID" value="TuG1812S0001184700.01"/>
</dbReference>
<sequence length="102" mass="11544">MSRMRFSISISRVPNLLNASRALASDVHSGVSRCPRYTSSEECFDRISMSVMPRMVWNWLVMVWMNTLSASFPPFCSCLYSSSPSPGIFRRLTVGRFGRDPA</sequence>
<organism evidence="1 2">
    <name type="scientific">Triticum urartu</name>
    <name type="common">Red wild einkorn</name>
    <name type="synonym">Crithodium urartu</name>
    <dbReference type="NCBI Taxonomy" id="4572"/>
    <lineage>
        <taxon>Eukaryota</taxon>
        <taxon>Viridiplantae</taxon>
        <taxon>Streptophyta</taxon>
        <taxon>Embryophyta</taxon>
        <taxon>Tracheophyta</taxon>
        <taxon>Spermatophyta</taxon>
        <taxon>Magnoliopsida</taxon>
        <taxon>Liliopsida</taxon>
        <taxon>Poales</taxon>
        <taxon>Poaceae</taxon>
        <taxon>BOP clade</taxon>
        <taxon>Pooideae</taxon>
        <taxon>Triticodae</taxon>
        <taxon>Triticeae</taxon>
        <taxon>Triticinae</taxon>
        <taxon>Triticum</taxon>
    </lineage>
</organism>
<evidence type="ECO:0000313" key="1">
    <source>
        <dbReference type="EnsemblPlants" id="TuG1812S0001184700.01.T01.s_cds23886"/>
    </source>
</evidence>
<accession>A0A8R7VCA1</accession>
<reference evidence="2" key="1">
    <citation type="journal article" date="2013" name="Nature">
        <title>Draft genome of the wheat A-genome progenitor Triticum urartu.</title>
        <authorList>
            <person name="Ling H.Q."/>
            <person name="Zhao S."/>
            <person name="Liu D."/>
            <person name="Wang J."/>
            <person name="Sun H."/>
            <person name="Zhang C."/>
            <person name="Fan H."/>
            <person name="Li D."/>
            <person name="Dong L."/>
            <person name="Tao Y."/>
            <person name="Gao C."/>
            <person name="Wu H."/>
            <person name="Li Y."/>
            <person name="Cui Y."/>
            <person name="Guo X."/>
            <person name="Zheng S."/>
            <person name="Wang B."/>
            <person name="Yu K."/>
            <person name="Liang Q."/>
            <person name="Yang W."/>
            <person name="Lou X."/>
            <person name="Chen J."/>
            <person name="Feng M."/>
            <person name="Jian J."/>
            <person name="Zhang X."/>
            <person name="Luo G."/>
            <person name="Jiang Y."/>
            <person name="Liu J."/>
            <person name="Wang Z."/>
            <person name="Sha Y."/>
            <person name="Zhang B."/>
            <person name="Wu H."/>
            <person name="Tang D."/>
            <person name="Shen Q."/>
            <person name="Xue P."/>
            <person name="Zou S."/>
            <person name="Wang X."/>
            <person name="Liu X."/>
            <person name="Wang F."/>
            <person name="Yang Y."/>
            <person name="An X."/>
            <person name="Dong Z."/>
            <person name="Zhang K."/>
            <person name="Zhang X."/>
            <person name="Luo M.C."/>
            <person name="Dvorak J."/>
            <person name="Tong Y."/>
            <person name="Wang J."/>
            <person name="Yang H."/>
            <person name="Li Z."/>
            <person name="Wang D."/>
            <person name="Zhang A."/>
            <person name="Wang J."/>
        </authorList>
    </citation>
    <scope>NUCLEOTIDE SEQUENCE</scope>
    <source>
        <strain evidence="2">cv. G1812</strain>
    </source>
</reference>
<reference evidence="1" key="2">
    <citation type="submission" date="2022-06" db="UniProtKB">
        <authorList>
            <consortium name="EnsemblPlants"/>
        </authorList>
    </citation>
    <scope>IDENTIFICATION</scope>
</reference>
<keyword evidence="2" id="KW-1185">Reference proteome</keyword>
<proteinExistence type="predicted"/>
<evidence type="ECO:0000313" key="2">
    <source>
        <dbReference type="Proteomes" id="UP000015106"/>
    </source>
</evidence>